<name>X7EGK2_9RHOB</name>
<evidence type="ECO:0008006" key="4">
    <source>
        <dbReference type="Google" id="ProtNLM"/>
    </source>
</evidence>
<proteinExistence type="predicted"/>
<feature type="transmembrane region" description="Helical" evidence="1">
    <location>
        <begin position="6"/>
        <end position="27"/>
    </location>
</feature>
<feature type="transmembrane region" description="Helical" evidence="1">
    <location>
        <begin position="107"/>
        <end position="129"/>
    </location>
</feature>
<dbReference type="OrthoDB" id="152369at2"/>
<feature type="transmembrane region" description="Helical" evidence="1">
    <location>
        <begin position="39"/>
        <end position="58"/>
    </location>
</feature>
<dbReference type="InterPro" id="IPR017496">
    <property type="entry name" value="Photo_alph_chp2"/>
</dbReference>
<feature type="transmembrane region" description="Helical" evidence="1">
    <location>
        <begin position="188"/>
        <end position="209"/>
    </location>
</feature>
<dbReference type="AlphaFoldDB" id="X7EGK2"/>
<gene>
    <name evidence="2" type="ORF">OCH239_19505</name>
</gene>
<evidence type="ECO:0000313" key="2">
    <source>
        <dbReference type="EMBL" id="ETX14985.1"/>
    </source>
</evidence>
<evidence type="ECO:0000256" key="1">
    <source>
        <dbReference type="SAM" id="Phobius"/>
    </source>
</evidence>
<comment type="caution">
    <text evidence="2">The sequence shown here is derived from an EMBL/GenBank/DDBJ whole genome shotgun (WGS) entry which is preliminary data.</text>
</comment>
<feature type="transmembrane region" description="Helical" evidence="1">
    <location>
        <begin position="135"/>
        <end position="154"/>
    </location>
</feature>
<dbReference type="PATRIC" id="fig|1449350.3.peg.1806"/>
<dbReference type="STRING" id="1449350.OCH239_19505"/>
<evidence type="ECO:0000313" key="3">
    <source>
        <dbReference type="Proteomes" id="UP000022447"/>
    </source>
</evidence>
<organism evidence="2 3">
    <name type="scientific">Roseivivax halodurans JCM 10272</name>
    <dbReference type="NCBI Taxonomy" id="1449350"/>
    <lineage>
        <taxon>Bacteria</taxon>
        <taxon>Pseudomonadati</taxon>
        <taxon>Pseudomonadota</taxon>
        <taxon>Alphaproteobacteria</taxon>
        <taxon>Rhodobacterales</taxon>
        <taxon>Roseobacteraceae</taxon>
        <taxon>Roseivivax</taxon>
    </lineage>
</organism>
<feature type="transmembrane region" description="Helical" evidence="1">
    <location>
        <begin position="64"/>
        <end position="86"/>
    </location>
</feature>
<dbReference type="eggNOG" id="COG0523">
    <property type="taxonomic scope" value="Bacteria"/>
</dbReference>
<dbReference type="RefSeq" id="WP_037261166.1">
    <property type="nucleotide sequence ID" value="NZ_JALZ01000007.1"/>
</dbReference>
<reference evidence="2 3" key="1">
    <citation type="submission" date="2014-01" db="EMBL/GenBank/DDBJ databases">
        <title>Roseivivax halodurans JCM 10272 Genome Sequencing.</title>
        <authorList>
            <person name="Lai Q."/>
            <person name="Li G."/>
            <person name="Shao Z."/>
        </authorList>
    </citation>
    <scope>NUCLEOTIDE SEQUENCE [LARGE SCALE GENOMIC DNA]</scope>
    <source>
        <strain evidence="2 3">JCM 10272</strain>
    </source>
</reference>
<keyword evidence="1" id="KW-0472">Membrane</keyword>
<feature type="transmembrane region" description="Helical" evidence="1">
    <location>
        <begin position="215"/>
        <end position="241"/>
    </location>
</feature>
<dbReference type="Proteomes" id="UP000022447">
    <property type="component" value="Unassembled WGS sequence"/>
</dbReference>
<protein>
    <recommendedName>
        <fullName evidence="4">Photosynthetic complex assembly protein 2</fullName>
    </recommendedName>
</protein>
<keyword evidence="3" id="KW-1185">Reference proteome</keyword>
<dbReference type="EMBL" id="JALZ01000007">
    <property type="protein sequence ID" value="ETX14985.1"/>
    <property type="molecule type" value="Genomic_DNA"/>
</dbReference>
<dbReference type="NCBIfam" id="TIGR03055">
    <property type="entry name" value="photo_alph_chp2"/>
    <property type="match status" value="1"/>
</dbReference>
<dbReference type="Pfam" id="PF12291">
    <property type="entry name" value="DUF3623"/>
    <property type="match status" value="1"/>
</dbReference>
<accession>X7EGK2</accession>
<sequence length="267" mass="29185">MNDASWIAALFALFAWWFSTGAILLVVRRADRAGTGARATMLAVPMLVFGLWGLWASAGDPGITGIYLAFLSALAVWGWIEMAFLTGTITGPNAHVCPRHLPEWERFIRAWGVLAYHEMLLAGTLLALWVLTEHAANAFGFYTFALLFFARVSAKLNLFLGVPRINTEFMPAALAHVPSHFRKTSVNWLFPISVTALASACAVWLTLLFTAADPAAAAGFALLAAMTALALLEHWFMVLPLPDEKLWRWMLPAPNTTTTTGEDAHGL</sequence>
<keyword evidence="1" id="KW-1133">Transmembrane helix</keyword>
<keyword evidence="1" id="KW-0812">Transmembrane</keyword>